<feature type="region of interest" description="Disordered" evidence="1">
    <location>
        <begin position="77"/>
        <end position="123"/>
    </location>
</feature>
<reference evidence="3" key="1">
    <citation type="submission" date="2022-11" db="UniProtKB">
        <authorList>
            <consortium name="WormBaseParasite"/>
        </authorList>
    </citation>
    <scope>IDENTIFICATION</scope>
</reference>
<dbReference type="AlphaFoldDB" id="A0A914Y7T7"/>
<accession>A0A914Y7T7</accession>
<evidence type="ECO:0000313" key="3">
    <source>
        <dbReference type="WBParaSite" id="PSU_v2.g14813.t1"/>
    </source>
</evidence>
<dbReference type="Proteomes" id="UP000887577">
    <property type="component" value="Unplaced"/>
</dbReference>
<sequence length="123" mass="14507">MHDDKTFDALINHVCEPFTYEEAKRDQEKIKERFLDKEPLPGGKRSYRARSVFHDTLDNTNDTIPETTISNTISSARSRRTRTLINPNYREDNNLNESRNTLKRKDESRLSESFDHSSNIRYV</sequence>
<evidence type="ECO:0000256" key="1">
    <source>
        <dbReference type="SAM" id="MobiDB-lite"/>
    </source>
</evidence>
<proteinExistence type="predicted"/>
<protein>
    <submittedName>
        <fullName evidence="3">Uncharacterized protein</fullName>
    </submittedName>
</protein>
<dbReference type="WBParaSite" id="PSU_v2.g14813.t1">
    <property type="protein sequence ID" value="PSU_v2.g14813.t1"/>
    <property type="gene ID" value="PSU_v2.g14813"/>
</dbReference>
<evidence type="ECO:0000313" key="2">
    <source>
        <dbReference type="Proteomes" id="UP000887577"/>
    </source>
</evidence>
<feature type="compositionally biased region" description="Basic and acidic residues" evidence="1">
    <location>
        <begin position="103"/>
        <end position="115"/>
    </location>
</feature>
<name>A0A914Y7T7_9BILA</name>
<organism evidence="2 3">
    <name type="scientific">Panagrolaimus superbus</name>
    <dbReference type="NCBI Taxonomy" id="310955"/>
    <lineage>
        <taxon>Eukaryota</taxon>
        <taxon>Metazoa</taxon>
        <taxon>Ecdysozoa</taxon>
        <taxon>Nematoda</taxon>
        <taxon>Chromadorea</taxon>
        <taxon>Rhabditida</taxon>
        <taxon>Tylenchina</taxon>
        <taxon>Panagrolaimomorpha</taxon>
        <taxon>Panagrolaimoidea</taxon>
        <taxon>Panagrolaimidae</taxon>
        <taxon>Panagrolaimus</taxon>
    </lineage>
</organism>
<keyword evidence="2" id="KW-1185">Reference proteome</keyword>